<evidence type="ECO:0000256" key="1">
    <source>
        <dbReference type="SAM" id="MobiDB-lite"/>
    </source>
</evidence>
<feature type="compositionally biased region" description="Low complexity" evidence="1">
    <location>
        <begin position="246"/>
        <end position="263"/>
    </location>
</feature>
<dbReference type="RefSeq" id="WP_378968672.1">
    <property type="nucleotide sequence ID" value="NZ_JBHTBJ010000010.1"/>
</dbReference>
<feature type="compositionally biased region" description="Low complexity" evidence="1">
    <location>
        <begin position="228"/>
        <end position="239"/>
    </location>
</feature>
<sequence length="442" mass="46740">MTDKYFLAAPGSSANEAAGSRVLWTGRCAVAEYAFEEPSSLPRWTLPEETEVVVTEDRVVYRDVTTGATGELLWPFPQHLRVQPGNRDTGRSATVTQIQLVCAGSGGSFPALVFAGGDLSTVGDADRLANVLRQAIARYRVEHAGDLGIPAPQTRMLSRLVIGPEFHNYQGGEGQTVSLLGSVPVVEPQPEPHPYADEPFLQPYFPSAPASGSVPAAAVSDYAPQSGASAYASQSGAPAYTPQPEPSAYAPPAYAQHQDQYAAGHAPQPAYAPQPGHAAQPGHVAQPGHASEPDWHQPAQRQQLAHEADEQPRSPGWPMTGRAEFGVTPPQVPRPGFDEIARSRPARPADEATLRGAPDLEARAADLAARVADLIAGGTGLDHQRTEMTNLSTVLGGPDAPADRAEQARRAAARFSGNSGRAHGVTPRRPADDELGSATRRL</sequence>
<keyword evidence="2" id="KW-0396">Initiation factor</keyword>
<feature type="compositionally biased region" description="Basic and acidic residues" evidence="1">
    <location>
        <begin position="336"/>
        <end position="358"/>
    </location>
</feature>
<comment type="caution">
    <text evidence="2">The sequence shown here is derived from an EMBL/GenBank/DDBJ whole genome shotgun (WGS) entry which is preliminary data.</text>
</comment>
<reference evidence="3" key="1">
    <citation type="journal article" date="2019" name="Int. J. Syst. Evol. Microbiol.">
        <title>The Global Catalogue of Microorganisms (GCM) 10K type strain sequencing project: providing services to taxonomists for standard genome sequencing and annotation.</title>
        <authorList>
            <consortium name="The Broad Institute Genomics Platform"/>
            <consortium name="The Broad Institute Genome Sequencing Center for Infectious Disease"/>
            <person name="Wu L."/>
            <person name="Ma J."/>
        </authorList>
    </citation>
    <scope>NUCLEOTIDE SEQUENCE [LARGE SCALE GENOMIC DNA]</scope>
    <source>
        <strain evidence="3">XZYJT-10</strain>
    </source>
</reference>
<feature type="region of interest" description="Disordered" evidence="1">
    <location>
        <begin position="228"/>
        <end position="358"/>
    </location>
</feature>
<accession>A0ABW2HQV6</accession>
<keyword evidence="2" id="KW-0648">Protein biosynthesis</keyword>
<dbReference type="EMBL" id="JBHTBJ010000010">
    <property type="protein sequence ID" value="MFC7275497.1"/>
    <property type="molecule type" value="Genomic_DNA"/>
</dbReference>
<feature type="region of interest" description="Disordered" evidence="1">
    <location>
        <begin position="392"/>
        <end position="442"/>
    </location>
</feature>
<dbReference type="Proteomes" id="UP001596548">
    <property type="component" value="Unassembled WGS sequence"/>
</dbReference>
<keyword evidence="3" id="KW-1185">Reference proteome</keyword>
<gene>
    <name evidence="2" type="ORF">ACFQS1_16025</name>
</gene>
<name>A0ABW2HQV6_9ACTN</name>
<evidence type="ECO:0000313" key="3">
    <source>
        <dbReference type="Proteomes" id="UP001596548"/>
    </source>
</evidence>
<evidence type="ECO:0000313" key="2">
    <source>
        <dbReference type="EMBL" id="MFC7275497.1"/>
    </source>
</evidence>
<organism evidence="2 3">
    <name type="scientific">Paractinoplanes rhizophilus</name>
    <dbReference type="NCBI Taxonomy" id="1416877"/>
    <lineage>
        <taxon>Bacteria</taxon>
        <taxon>Bacillati</taxon>
        <taxon>Actinomycetota</taxon>
        <taxon>Actinomycetes</taxon>
        <taxon>Micromonosporales</taxon>
        <taxon>Micromonosporaceae</taxon>
        <taxon>Paractinoplanes</taxon>
    </lineage>
</organism>
<dbReference type="GO" id="GO:0003743">
    <property type="term" value="F:translation initiation factor activity"/>
    <property type="evidence" value="ECO:0007669"/>
    <property type="project" value="UniProtKB-KW"/>
</dbReference>
<protein>
    <submittedName>
        <fullName evidence="2">Translation initiation factor 2</fullName>
    </submittedName>
</protein>
<proteinExistence type="predicted"/>